<gene>
    <name evidence="2" type="ORF">ABK249_23025</name>
</gene>
<name>A0ABV0M7D9_9HYPH</name>
<feature type="transmembrane region" description="Helical" evidence="1">
    <location>
        <begin position="21"/>
        <end position="39"/>
    </location>
</feature>
<evidence type="ECO:0000313" key="2">
    <source>
        <dbReference type="EMBL" id="MEQ1407798.1"/>
    </source>
</evidence>
<dbReference type="EMBL" id="JBEAAL010000020">
    <property type="protein sequence ID" value="MEQ1407798.1"/>
    <property type="molecule type" value="Genomic_DNA"/>
</dbReference>
<keyword evidence="3" id="KW-1185">Reference proteome</keyword>
<evidence type="ECO:0000313" key="3">
    <source>
        <dbReference type="Proteomes" id="UP001496627"/>
    </source>
</evidence>
<sequence length="141" mass="15641">MDKKFSEAFERAKRLSDIVGMLTRMAFLVLLTTFVATSMEQYSGWQYAALLCTQLVLGVLVIRLGWLTADVFGKGWLAFLTRQLSDSIGKRSPAIIVAIVWAGRVVSFIVLFGLFGMSVSLISYGELLAKRLVQETATHTD</sequence>
<protein>
    <submittedName>
        <fullName evidence="2">Uncharacterized protein</fullName>
    </submittedName>
</protein>
<comment type="caution">
    <text evidence="2">The sequence shown here is derived from an EMBL/GenBank/DDBJ whole genome shotgun (WGS) entry which is preliminary data.</text>
</comment>
<evidence type="ECO:0000256" key="1">
    <source>
        <dbReference type="SAM" id="Phobius"/>
    </source>
</evidence>
<keyword evidence="1" id="KW-0812">Transmembrane</keyword>
<accession>A0ABV0M7D9</accession>
<reference evidence="2 3" key="1">
    <citation type="submission" date="2024-05" db="EMBL/GenBank/DDBJ databases">
        <title>Neorhizobium sp. Rsf11, a plant growth promoting and heavy metal resistant PAH-degrader.</title>
        <authorList>
            <person name="Golubev S.N."/>
            <person name="Muratova A.Y."/>
            <person name="Markelova M.I."/>
        </authorList>
    </citation>
    <scope>NUCLEOTIDE SEQUENCE [LARGE SCALE GENOMIC DNA]</scope>
    <source>
        <strain evidence="2 3">Rsf11</strain>
    </source>
</reference>
<dbReference type="Proteomes" id="UP001496627">
    <property type="component" value="Unassembled WGS sequence"/>
</dbReference>
<feature type="transmembrane region" description="Helical" evidence="1">
    <location>
        <begin position="45"/>
        <end position="73"/>
    </location>
</feature>
<dbReference type="RefSeq" id="WP_348864172.1">
    <property type="nucleotide sequence ID" value="NZ_JBEAAL010000020.1"/>
</dbReference>
<keyword evidence="1" id="KW-0472">Membrane</keyword>
<feature type="transmembrane region" description="Helical" evidence="1">
    <location>
        <begin position="94"/>
        <end position="122"/>
    </location>
</feature>
<proteinExistence type="predicted"/>
<keyword evidence="1" id="KW-1133">Transmembrane helix</keyword>
<organism evidence="2 3">
    <name type="scientific">Neorhizobium phenanthreniclasticum</name>
    <dbReference type="NCBI Taxonomy" id="3157917"/>
    <lineage>
        <taxon>Bacteria</taxon>
        <taxon>Pseudomonadati</taxon>
        <taxon>Pseudomonadota</taxon>
        <taxon>Alphaproteobacteria</taxon>
        <taxon>Hyphomicrobiales</taxon>
        <taxon>Rhizobiaceae</taxon>
        <taxon>Rhizobium/Agrobacterium group</taxon>
        <taxon>Neorhizobium</taxon>
    </lineage>
</organism>